<dbReference type="EMBL" id="AEJB01000229">
    <property type="protein sequence ID" value="ELP68141.1"/>
    <property type="molecule type" value="Genomic_DNA"/>
</dbReference>
<name>L7FAS6_STRT8</name>
<evidence type="ECO:0000313" key="2">
    <source>
        <dbReference type="EMBL" id="ELP68141.1"/>
    </source>
</evidence>
<proteinExistence type="predicted"/>
<evidence type="ECO:0000313" key="3">
    <source>
        <dbReference type="Proteomes" id="UP000010931"/>
    </source>
</evidence>
<organism evidence="2 3">
    <name type="scientific">Streptomyces turgidiscabies (strain Car8)</name>
    <dbReference type="NCBI Taxonomy" id="698760"/>
    <lineage>
        <taxon>Bacteria</taxon>
        <taxon>Bacillati</taxon>
        <taxon>Actinomycetota</taxon>
        <taxon>Actinomycetes</taxon>
        <taxon>Kitasatosporales</taxon>
        <taxon>Streptomycetaceae</taxon>
        <taxon>Streptomyces</taxon>
    </lineage>
</organism>
<feature type="compositionally biased region" description="Basic residues" evidence="1">
    <location>
        <begin position="1"/>
        <end position="19"/>
    </location>
</feature>
<reference evidence="2 3" key="1">
    <citation type="journal article" date="2011" name="Plasmid">
        <title>Streptomyces turgidiscabies Car8 contains a modular pathogenicity island that shares virulence genes with other actinobacterial plant pathogens.</title>
        <authorList>
            <person name="Huguet-Tapia J.C."/>
            <person name="Badger J.H."/>
            <person name="Loria R."/>
            <person name="Pettis G.S."/>
        </authorList>
    </citation>
    <scope>NUCLEOTIDE SEQUENCE [LARGE SCALE GENOMIC DNA]</scope>
    <source>
        <strain evidence="2 3">Car8</strain>
    </source>
</reference>
<feature type="region of interest" description="Disordered" evidence="1">
    <location>
        <begin position="1"/>
        <end position="42"/>
    </location>
</feature>
<dbReference type="Proteomes" id="UP000010931">
    <property type="component" value="Unassembled WGS sequence"/>
</dbReference>
<protein>
    <submittedName>
        <fullName evidence="2">Uncharacterized protein</fullName>
    </submittedName>
</protein>
<dbReference type="AlphaFoldDB" id="L7FAS6"/>
<accession>L7FAS6</accession>
<sequence>ARQPRARRAQYGRPGRRGARMTDPACRSGPTRTTGTRARVSA</sequence>
<evidence type="ECO:0000256" key="1">
    <source>
        <dbReference type="SAM" id="MobiDB-lite"/>
    </source>
</evidence>
<keyword evidence="3" id="KW-1185">Reference proteome</keyword>
<comment type="caution">
    <text evidence="2">The sequence shown here is derived from an EMBL/GenBank/DDBJ whole genome shotgun (WGS) entry which is preliminary data.</text>
</comment>
<feature type="non-terminal residue" evidence="2">
    <location>
        <position position="1"/>
    </location>
</feature>
<gene>
    <name evidence="2" type="ORF">STRTUCAR8_07342</name>
</gene>